<dbReference type="PANTHER" id="PTHR43280">
    <property type="entry name" value="ARAC-FAMILY TRANSCRIPTIONAL REGULATOR"/>
    <property type="match status" value="1"/>
</dbReference>
<evidence type="ECO:0000256" key="2">
    <source>
        <dbReference type="ARBA" id="ARBA00023125"/>
    </source>
</evidence>
<dbReference type="PROSITE" id="PS00041">
    <property type="entry name" value="HTH_ARAC_FAMILY_1"/>
    <property type="match status" value="1"/>
</dbReference>
<evidence type="ECO:0000259" key="4">
    <source>
        <dbReference type="PROSITE" id="PS01124"/>
    </source>
</evidence>
<dbReference type="SMART" id="SM00342">
    <property type="entry name" value="HTH_ARAC"/>
    <property type="match status" value="1"/>
</dbReference>
<dbReference type="PROSITE" id="PS01124">
    <property type="entry name" value="HTH_ARAC_FAMILY_2"/>
    <property type="match status" value="1"/>
</dbReference>
<dbReference type="EMBL" id="JAUJEB010000004">
    <property type="protein sequence ID" value="MDN5214325.1"/>
    <property type="molecule type" value="Genomic_DNA"/>
</dbReference>
<reference evidence="5" key="1">
    <citation type="submission" date="2023-06" db="EMBL/GenBank/DDBJ databases">
        <title>Genomic of Agaribacillus aureum.</title>
        <authorList>
            <person name="Wang G."/>
        </authorList>
    </citation>
    <scope>NUCLEOTIDE SEQUENCE</scope>
    <source>
        <strain evidence="5">BMA12</strain>
    </source>
</reference>
<keyword evidence="2" id="KW-0238">DNA-binding</keyword>
<accession>A0ABT8LC35</accession>
<dbReference type="Pfam" id="PF12833">
    <property type="entry name" value="HTH_18"/>
    <property type="match status" value="1"/>
</dbReference>
<evidence type="ECO:0000313" key="5">
    <source>
        <dbReference type="EMBL" id="MDN5214325.1"/>
    </source>
</evidence>
<evidence type="ECO:0000313" key="6">
    <source>
        <dbReference type="Proteomes" id="UP001172083"/>
    </source>
</evidence>
<evidence type="ECO:0000256" key="3">
    <source>
        <dbReference type="ARBA" id="ARBA00023163"/>
    </source>
</evidence>
<name>A0ABT8LC35_9BACT</name>
<dbReference type="InterPro" id="IPR009057">
    <property type="entry name" value="Homeodomain-like_sf"/>
</dbReference>
<dbReference type="InterPro" id="IPR018060">
    <property type="entry name" value="HTH_AraC"/>
</dbReference>
<protein>
    <submittedName>
        <fullName evidence="5">AraC family transcriptional regulator</fullName>
    </submittedName>
</protein>
<keyword evidence="6" id="KW-1185">Reference proteome</keyword>
<gene>
    <name evidence="5" type="ORF">QQ020_19760</name>
</gene>
<dbReference type="InterPro" id="IPR018062">
    <property type="entry name" value="HTH_AraC-typ_CS"/>
</dbReference>
<keyword evidence="1" id="KW-0805">Transcription regulation</keyword>
<dbReference type="Proteomes" id="UP001172083">
    <property type="component" value="Unassembled WGS sequence"/>
</dbReference>
<dbReference type="SUPFAM" id="SSF46689">
    <property type="entry name" value="Homeodomain-like"/>
    <property type="match status" value="2"/>
</dbReference>
<dbReference type="RefSeq" id="WP_346759659.1">
    <property type="nucleotide sequence ID" value="NZ_JAUJEB010000004.1"/>
</dbReference>
<sequence>MLITDKISDNGDPSTDIQKFESLKLKVYCSRYWWFEIWKGHRMSFPYWRLYWNKNEGAYIHLKKRINLLPDHIYLIAPHTPYSTGIINQNHTVQNEYFFKCGRINSKKEERLHRSNGRILHYFTHFTLGINYDSVKPGIFSIALNKRKKKNLDKVLDCLLSDSKVFQLEESLHLYNLIISSMLDILPDISIEKRITPKILSIIDYIEKNINKKLTNEVLGKTFFLSPNALFKTFKTYTGKSPKSYISQIRIEKASDLLLYSDFTIDVIADKCGFSDRHHLTKAFSKAKQISPAIFRKNVGYF</sequence>
<keyword evidence="3" id="KW-0804">Transcription</keyword>
<comment type="caution">
    <text evidence="5">The sequence shown here is derived from an EMBL/GenBank/DDBJ whole genome shotgun (WGS) entry which is preliminary data.</text>
</comment>
<feature type="domain" description="HTH araC/xylS-type" evidence="4">
    <location>
        <begin position="200"/>
        <end position="298"/>
    </location>
</feature>
<dbReference type="Gene3D" id="1.10.10.60">
    <property type="entry name" value="Homeodomain-like"/>
    <property type="match status" value="2"/>
</dbReference>
<evidence type="ECO:0000256" key="1">
    <source>
        <dbReference type="ARBA" id="ARBA00023015"/>
    </source>
</evidence>
<proteinExistence type="predicted"/>
<dbReference type="PANTHER" id="PTHR43280:SF2">
    <property type="entry name" value="HTH-TYPE TRANSCRIPTIONAL REGULATOR EXSA"/>
    <property type="match status" value="1"/>
</dbReference>
<organism evidence="5 6">
    <name type="scientific">Agaribacillus aureus</name>
    <dbReference type="NCBI Taxonomy" id="3051825"/>
    <lineage>
        <taxon>Bacteria</taxon>
        <taxon>Pseudomonadati</taxon>
        <taxon>Bacteroidota</taxon>
        <taxon>Cytophagia</taxon>
        <taxon>Cytophagales</taxon>
        <taxon>Splendidivirgaceae</taxon>
        <taxon>Agaribacillus</taxon>
    </lineage>
</organism>